<dbReference type="SUPFAM" id="SSF53850">
    <property type="entry name" value="Periplasmic binding protein-like II"/>
    <property type="match status" value="1"/>
</dbReference>
<dbReference type="Proteomes" id="UP001528672">
    <property type="component" value="Unassembled WGS sequence"/>
</dbReference>
<dbReference type="CDD" id="cd13578">
    <property type="entry name" value="PBP2_Bug27"/>
    <property type="match status" value="1"/>
</dbReference>
<accession>A0ABT5MGC5</accession>
<feature type="signal peptide" evidence="2">
    <location>
        <begin position="1"/>
        <end position="27"/>
    </location>
</feature>
<dbReference type="InterPro" id="IPR042100">
    <property type="entry name" value="Bug_dom1"/>
</dbReference>
<sequence length="328" mass="33864">MTRFTAPTRRQWLGLNAALLAPGAALAQSASYPDRPVKLVVGYPAGGAVDIVGRTIGQALSGPLGQSVVVDNKPGAGSNIAIKSVIDSPADGYTLLVAANALAANMSLYQPAPFDAERDLAPIGLIGRVPVVLAVNPASGFNSLAQLIAAAKNKPGSVNYATPGNGSTPHLAVELFERAAGLQLSHVPYRGGGPAITDVIGGQLPMVAVNALEALPHQKAGRLRVIAVLSARRSPIFPEVPTIAESGFAGFEASVWYGLLAPAATPKAIVSRLHGELQKALASKDVRDKLAAVGGEVNPGSSEDFARLIRSEQQRYEKAIRSGNIAPD</sequence>
<feature type="chain" id="PRO_5045564853" evidence="2">
    <location>
        <begin position="28"/>
        <end position="328"/>
    </location>
</feature>
<dbReference type="PANTHER" id="PTHR42928:SF5">
    <property type="entry name" value="BLR1237 PROTEIN"/>
    <property type="match status" value="1"/>
</dbReference>
<dbReference type="Pfam" id="PF03401">
    <property type="entry name" value="TctC"/>
    <property type="match status" value="1"/>
</dbReference>
<organism evidence="3 4">
    <name type="scientific">Curvibacter microcysteis</name>
    <dbReference type="NCBI Taxonomy" id="3026419"/>
    <lineage>
        <taxon>Bacteria</taxon>
        <taxon>Pseudomonadati</taxon>
        <taxon>Pseudomonadota</taxon>
        <taxon>Betaproteobacteria</taxon>
        <taxon>Burkholderiales</taxon>
        <taxon>Comamonadaceae</taxon>
        <taxon>Curvibacter</taxon>
    </lineage>
</organism>
<gene>
    <name evidence="3" type="ORF">PSQ39_13405</name>
</gene>
<evidence type="ECO:0000313" key="4">
    <source>
        <dbReference type="Proteomes" id="UP001528672"/>
    </source>
</evidence>
<comment type="similarity">
    <text evidence="1">Belongs to the UPF0065 (bug) family.</text>
</comment>
<evidence type="ECO:0000313" key="3">
    <source>
        <dbReference type="EMBL" id="MDD0815628.1"/>
    </source>
</evidence>
<dbReference type="InterPro" id="IPR005064">
    <property type="entry name" value="BUG"/>
</dbReference>
<reference evidence="3 4" key="1">
    <citation type="submission" date="2023-02" db="EMBL/GenBank/DDBJ databases">
        <title>Bacterial whole genome sequence for Curvibacter sp. HBC28.</title>
        <authorList>
            <person name="Le V."/>
            <person name="Ko S.-R."/>
            <person name="Ahn C.-Y."/>
            <person name="Oh H.-M."/>
        </authorList>
    </citation>
    <scope>NUCLEOTIDE SEQUENCE [LARGE SCALE GENOMIC DNA]</scope>
    <source>
        <strain evidence="3 4">HBC28</strain>
    </source>
</reference>
<keyword evidence="2" id="KW-0732">Signal</keyword>
<evidence type="ECO:0000256" key="2">
    <source>
        <dbReference type="SAM" id="SignalP"/>
    </source>
</evidence>
<dbReference type="EMBL" id="JAQSIO010000004">
    <property type="protein sequence ID" value="MDD0815628.1"/>
    <property type="molecule type" value="Genomic_DNA"/>
</dbReference>
<proteinExistence type="inferred from homology"/>
<keyword evidence="4" id="KW-1185">Reference proteome</keyword>
<evidence type="ECO:0000256" key="1">
    <source>
        <dbReference type="ARBA" id="ARBA00006987"/>
    </source>
</evidence>
<name>A0ABT5MGC5_9BURK</name>
<comment type="caution">
    <text evidence="3">The sequence shown here is derived from an EMBL/GenBank/DDBJ whole genome shotgun (WGS) entry which is preliminary data.</text>
</comment>
<dbReference type="PIRSF" id="PIRSF017082">
    <property type="entry name" value="YflP"/>
    <property type="match status" value="1"/>
</dbReference>
<dbReference type="RefSeq" id="WP_273927316.1">
    <property type="nucleotide sequence ID" value="NZ_JAQSIN010000003.1"/>
</dbReference>
<dbReference type="PANTHER" id="PTHR42928">
    <property type="entry name" value="TRICARBOXYLATE-BINDING PROTEIN"/>
    <property type="match status" value="1"/>
</dbReference>
<dbReference type="Gene3D" id="3.40.190.10">
    <property type="entry name" value="Periplasmic binding protein-like II"/>
    <property type="match status" value="1"/>
</dbReference>
<dbReference type="Gene3D" id="3.40.190.150">
    <property type="entry name" value="Bordetella uptake gene, domain 1"/>
    <property type="match status" value="1"/>
</dbReference>
<protein>
    <submittedName>
        <fullName evidence="3">Tripartite tricarboxylate transporter substrate binding protein</fullName>
    </submittedName>
</protein>